<name>A0A0R3R106_9BILA</name>
<dbReference type="AlphaFoldDB" id="A0A0R3R106"/>
<evidence type="ECO:0000313" key="2">
    <source>
        <dbReference type="Proteomes" id="UP000280834"/>
    </source>
</evidence>
<dbReference type="WBParaSite" id="BTMF_0001369301-mRNA-1">
    <property type="protein sequence ID" value="BTMF_0001369301-mRNA-1"/>
    <property type="gene ID" value="BTMF_0001369301"/>
</dbReference>
<evidence type="ECO:0000313" key="1">
    <source>
        <dbReference type="EMBL" id="VDO39933.1"/>
    </source>
</evidence>
<accession>A0A0R3R106</accession>
<protein>
    <submittedName>
        <fullName evidence="1 3">Uncharacterized protein</fullName>
    </submittedName>
</protein>
<evidence type="ECO:0000313" key="3">
    <source>
        <dbReference type="WBParaSite" id="BTMF_0001369301-mRNA-1"/>
    </source>
</evidence>
<reference evidence="1 2" key="2">
    <citation type="submission" date="2018-11" db="EMBL/GenBank/DDBJ databases">
        <authorList>
            <consortium name="Pathogen Informatics"/>
        </authorList>
    </citation>
    <scope>NUCLEOTIDE SEQUENCE [LARGE SCALE GENOMIC DNA]</scope>
</reference>
<sequence>MSKILKLIRESSGISHVSSRPSRLSRKCSISTMVPGGTTGSVCTTTSLLSVELGARVLHNGSVRVSSRLMDLELGNVISEL</sequence>
<proteinExistence type="predicted"/>
<dbReference type="Proteomes" id="UP000280834">
    <property type="component" value="Unassembled WGS sequence"/>
</dbReference>
<dbReference type="EMBL" id="UZAG01018518">
    <property type="protein sequence ID" value="VDO39933.1"/>
    <property type="molecule type" value="Genomic_DNA"/>
</dbReference>
<keyword evidence="2" id="KW-1185">Reference proteome</keyword>
<organism evidence="3">
    <name type="scientific">Brugia timori</name>
    <dbReference type="NCBI Taxonomy" id="42155"/>
    <lineage>
        <taxon>Eukaryota</taxon>
        <taxon>Metazoa</taxon>
        <taxon>Ecdysozoa</taxon>
        <taxon>Nematoda</taxon>
        <taxon>Chromadorea</taxon>
        <taxon>Rhabditida</taxon>
        <taxon>Spirurina</taxon>
        <taxon>Spiruromorpha</taxon>
        <taxon>Filarioidea</taxon>
        <taxon>Onchocercidae</taxon>
        <taxon>Brugia</taxon>
    </lineage>
</organism>
<reference evidence="3" key="1">
    <citation type="submission" date="2017-02" db="UniProtKB">
        <authorList>
            <consortium name="WormBaseParasite"/>
        </authorList>
    </citation>
    <scope>IDENTIFICATION</scope>
</reference>
<gene>
    <name evidence="1" type="ORF">BTMF_LOCUS11692</name>
</gene>